<dbReference type="Pfam" id="PF03358">
    <property type="entry name" value="FMN_red"/>
    <property type="match status" value="1"/>
</dbReference>
<dbReference type="InterPro" id="IPR051796">
    <property type="entry name" value="ISF_SsuE-like"/>
</dbReference>
<evidence type="ECO:0000313" key="4">
    <source>
        <dbReference type="EMBL" id="MCY6957678.1"/>
    </source>
</evidence>
<dbReference type="Gene3D" id="3.40.50.360">
    <property type="match status" value="1"/>
</dbReference>
<dbReference type="InterPro" id="IPR029039">
    <property type="entry name" value="Flavoprotein-like_sf"/>
</dbReference>
<evidence type="ECO:0000256" key="1">
    <source>
        <dbReference type="ARBA" id="ARBA00022630"/>
    </source>
</evidence>
<sequence>MKTLIFTASPNKQGNTEIMTKAFLEKLSGESYVINSYNVNIEPCIDCKFCYSNEGECSIKDDMTKIYQLIEESDNIVVFSPMYFASYPGTFKNIIDRTQIYWSKKHILNIKENKKRRGILFINAGSEWEGMFNHMEKMFKYFMKGLNGELVYNLYVPNTDNFSVKENNEVIEKIYNIAKKIS</sequence>
<dbReference type="SUPFAM" id="SSF52218">
    <property type="entry name" value="Flavoproteins"/>
    <property type="match status" value="1"/>
</dbReference>
<evidence type="ECO:0000313" key="5">
    <source>
        <dbReference type="Proteomes" id="UP001144612"/>
    </source>
</evidence>
<proteinExistence type="predicted"/>
<name>A0ABT4D7M3_9CLOT</name>
<dbReference type="RefSeq" id="WP_268060065.1">
    <property type="nucleotide sequence ID" value="NZ_JAPQFJ010000003.1"/>
</dbReference>
<organism evidence="4 5">
    <name type="scientific">Clostridium brassicae</name>
    <dbReference type="NCBI Taxonomy" id="2999072"/>
    <lineage>
        <taxon>Bacteria</taxon>
        <taxon>Bacillati</taxon>
        <taxon>Bacillota</taxon>
        <taxon>Clostridia</taxon>
        <taxon>Eubacteriales</taxon>
        <taxon>Clostridiaceae</taxon>
        <taxon>Clostridium</taxon>
    </lineage>
</organism>
<keyword evidence="2" id="KW-0288">FMN</keyword>
<evidence type="ECO:0000259" key="3">
    <source>
        <dbReference type="Pfam" id="PF03358"/>
    </source>
</evidence>
<comment type="caution">
    <text evidence="4">The sequence shown here is derived from an EMBL/GenBank/DDBJ whole genome shotgun (WGS) entry which is preliminary data.</text>
</comment>
<dbReference type="PANTHER" id="PTHR43278">
    <property type="entry name" value="NAD(P)H-DEPENDENT FMN-CONTAINING OXIDOREDUCTASE YWQN-RELATED"/>
    <property type="match status" value="1"/>
</dbReference>
<dbReference type="PANTHER" id="PTHR43278:SF2">
    <property type="entry name" value="IRON-SULFUR FLAVOPROTEIN"/>
    <property type="match status" value="1"/>
</dbReference>
<evidence type="ECO:0000256" key="2">
    <source>
        <dbReference type="ARBA" id="ARBA00022643"/>
    </source>
</evidence>
<accession>A0ABT4D7M3</accession>
<protein>
    <submittedName>
        <fullName evidence="4">Flavodoxin family protein</fullName>
    </submittedName>
</protein>
<feature type="domain" description="NADPH-dependent FMN reductase-like" evidence="3">
    <location>
        <begin position="1"/>
        <end position="107"/>
    </location>
</feature>
<dbReference type="Proteomes" id="UP001144612">
    <property type="component" value="Unassembled WGS sequence"/>
</dbReference>
<keyword evidence="1" id="KW-0285">Flavoprotein</keyword>
<reference evidence="4" key="1">
    <citation type="submission" date="2022-12" db="EMBL/GenBank/DDBJ databases">
        <title>Clostridium sp. nov., isolated from industrial wastewater.</title>
        <authorList>
            <person name="Jiayan W."/>
        </authorList>
    </citation>
    <scope>NUCLEOTIDE SEQUENCE</scope>
    <source>
        <strain evidence="4">ZC22-4</strain>
    </source>
</reference>
<dbReference type="EMBL" id="JAPQFJ010000003">
    <property type="protein sequence ID" value="MCY6957678.1"/>
    <property type="molecule type" value="Genomic_DNA"/>
</dbReference>
<gene>
    <name evidence="4" type="ORF">OW729_03545</name>
</gene>
<keyword evidence="5" id="KW-1185">Reference proteome</keyword>
<dbReference type="InterPro" id="IPR005025">
    <property type="entry name" value="FMN_Rdtase-like_dom"/>
</dbReference>